<dbReference type="PANTHER" id="PTHR11908">
    <property type="entry name" value="XANTHINE DEHYDROGENASE"/>
    <property type="match status" value="1"/>
</dbReference>
<dbReference type="InterPro" id="IPR037165">
    <property type="entry name" value="AldOxase/xan_DH_Mopterin-bd_sf"/>
</dbReference>
<dbReference type="PANTHER" id="PTHR11908:SF123">
    <property type="entry name" value="ALDEHYDE OXIDOREDUCTASE MOLYBDENUM-BINDING SUBUNIT PAOC"/>
    <property type="match status" value="1"/>
</dbReference>
<feature type="domain" description="Aldehyde oxidase/xanthine dehydrogenase second molybdopterin binding" evidence="3">
    <location>
        <begin position="810"/>
        <end position="902"/>
    </location>
</feature>
<gene>
    <name evidence="4" type="ORF">BSFP_046600</name>
</gene>
<proteinExistence type="predicted"/>
<evidence type="ECO:0000256" key="1">
    <source>
        <dbReference type="SAM" id="MobiDB-lite"/>
    </source>
</evidence>
<dbReference type="AlphaFoldDB" id="A0A1Y1BPG6"/>
<sequence length="963" mass="104678">MKNHGLSRRGFLKASVLAGVAVYVAPLGSRAFAALFEEKLLTPVKWDSVTGIPQFRIDGIAKVTGSKVFARDVRAADMPHWPQQQSHALILRVTQADRTYEGFDLSLLGDELKPDRVVTADDLARDGVAFPAFYGDDMLLPAGKTPAYLGHAVAILIYHDFARFRFAKNALKFRDDVIRYGAATGPLERDPWGTFRYVRVGGKTAYDDDVYSSLKDAPIFPSMMRKHLPVWPDGKEHGKLDEQGMFLAGQIAGELDHPSADWLVFDREYNTQSVDTAALEPDNANCWYDAATQSLHLVVPTQSPLEVAESAAAMVAKCRFPVKKLFVHPCYTVGYGSKDHFNVPFYGLVCALYADGRPVRFANDRYEQFQTSLKRHAFKMHYRIAVDRNTGLLQSFKGDFEANGGGRSNFSPSVAMVGATAAQSIYYFPKSDLAAVAIASRAIDAGSARGYGTLQSMAATEMAVDEIAAQLNIDPIDFRLRNALRSGMKNTQGAIPAGALRVDEVLERAKQHPLWTRRAARKAEFEAANPGKRYGVGFACVQKDFGTGAEASFAKVEFDEHGKVSLQHTAAEIGTGMSTSQAVAVAKWLGRPATEVRVAVTEWPDLPVETSGDPYIMSQADQDRLSANPRWSPNYASPSSATNSAYYFTHSTREAARAVFRYGLWPAAMSIWTRGLGGGQAAPYTIRIEDARWVDGKLTADGLEPLTFEQLAKQAHALGLPTGAVVHVFNRWQWTDAEFEVGGAVERLPIDGLSLRVGAPKTGDKTGDDSGPVPGTAAPAGATTMRGTLPPTANGYRVLDRKRVFIPPTSRNNAAVTYYTAVGTLVELAVHEATGKVELLTHHSIMECGNQISPQLVSGQLQGGLAMGIGHALHEYLPLYEDGPGNGTWNFNRYQLPRASDVAVWSQTGDILPPLSETDPPKGVAEVVMIPVVGAIVNGIAHAIGHRFTDLPVTPQKIQEVLA</sequence>
<dbReference type="InterPro" id="IPR006311">
    <property type="entry name" value="TAT_signal"/>
</dbReference>
<evidence type="ECO:0000259" key="2">
    <source>
        <dbReference type="Pfam" id="PF02738"/>
    </source>
</evidence>
<dbReference type="RefSeq" id="WP_096474333.1">
    <property type="nucleotide sequence ID" value="NZ_AP018112.1"/>
</dbReference>
<dbReference type="Proteomes" id="UP000218432">
    <property type="component" value="Chromosome 2"/>
</dbReference>
<feature type="domain" description="Aldehyde oxidase/xanthine dehydrogenase first molybdopterin binding" evidence="2">
    <location>
        <begin position="264"/>
        <end position="483"/>
    </location>
</feature>
<dbReference type="Pfam" id="PF02738">
    <property type="entry name" value="MoCoBD_1"/>
    <property type="match status" value="1"/>
</dbReference>
<dbReference type="SUPFAM" id="SSF56003">
    <property type="entry name" value="Molybdenum cofactor-binding domain"/>
    <property type="match status" value="1"/>
</dbReference>
<dbReference type="InterPro" id="IPR016208">
    <property type="entry name" value="Ald_Oxase/xanthine_DH-like"/>
</dbReference>
<evidence type="ECO:0000259" key="3">
    <source>
        <dbReference type="Pfam" id="PF20256"/>
    </source>
</evidence>
<feature type="compositionally biased region" description="Low complexity" evidence="1">
    <location>
        <begin position="771"/>
        <end position="783"/>
    </location>
</feature>
<organism evidence="4 5">
    <name type="scientific">Burkholderia stabilis</name>
    <dbReference type="NCBI Taxonomy" id="95485"/>
    <lineage>
        <taxon>Bacteria</taxon>
        <taxon>Pseudomonadati</taxon>
        <taxon>Pseudomonadota</taxon>
        <taxon>Betaproteobacteria</taxon>
        <taxon>Burkholderiales</taxon>
        <taxon>Burkholderiaceae</taxon>
        <taxon>Burkholderia</taxon>
        <taxon>Burkholderia cepacia complex</taxon>
    </lineage>
</organism>
<name>A0A1Y1BPG6_9BURK</name>
<feature type="region of interest" description="Disordered" evidence="1">
    <location>
        <begin position="759"/>
        <end position="783"/>
    </location>
</feature>
<dbReference type="InterPro" id="IPR008274">
    <property type="entry name" value="AldOxase/xan_DH_MoCoBD1"/>
</dbReference>
<reference evidence="4 5" key="1">
    <citation type="journal article" date="2017" name="Genome Announc.">
        <title>Complete Genome Sequence of Burkholderia stabilis FERMP-21014.</title>
        <authorList>
            <person name="Konishi K."/>
            <person name="Kumagai T."/>
            <person name="Sakasegawa S."/>
            <person name="Tamura T."/>
        </authorList>
    </citation>
    <scope>NUCLEOTIDE SEQUENCE [LARGE SCALE GENOMIC DNA]</scope>
    <source>
        <strain evidence="4 5">FERMP-21014</strain>
    </source>
</reference>
<dbReference type="InterPro" id="IPR036856">
    <property type="entry name" value="Ald_Oxase/Xan_DH_a/b_sf"/>
</dbReference>
<feature type="domain" description="Aldehyde oxidase/xanthine dehydrogenase second molybdopterin binding" evidence="3">
    <location>
        <begin position="509"/>
        <end position="601"/>
    </location>
</feature>
<dbReference type="Pfam" id="PF20256">
    <property type="entry name" value="MoCoBD_2"/>
    <property type="match status" value="2"/>
</dbReference>
<protein>
    <submittedName>
        <fullName evidence="4">Aldehyde oxidase</fullName>
    </submittedName>
</protein>
<evidence type="ECO:0000313" key="4">
    <source>
        <dbReference type="EMBL" id="BAX61793.1"/>
    </source>
</evidence>
<dbReference type="SUPFAM" id="SSF54665">
    <property type="entry name" value="CO dehydrogenase molybdoprotein N-domain-like"/>
    <property type="match status" value="1"/>
</dbReference>
<dbReference type="EMBL" id="AP018112">
    <property type="protein sequence ID" value="BAX61793.1"/>
    <property type="molecule type" value="Genomic_DNA"/>
</dbReference>
<dbReference type="InterPro" id="IPR046867">
    <property type="entry name" value="AldOxase/xan_DH_MoCoBD2"/>
</dbReference>
<accession>A0A1Y1BPG6</accession>
<evidence type="ECO:0000313" key="5">
    <source>
        <dbReference type="Proteomes" id="UP000218432"/>
    </source>
</evidence>
<dbReference type="GO" id="GO:0005506">
    <property type="term" value="F:iron ion binding"/>
    <property type="evidence" value="ECO:0007669"/>
    <property type="project" value="InterPro"/>
</dbReference>
<dbReference type="GO" id="GO:0016491">
    <property type="term" value="F:oxidoreductase activity"/>
    <property type="evidence" value="ECO:0007669"/>
    <property type="project" value="InterPro"/>
</dbReference>
<dbReference type="Gene3D" id="3.30.365.10">
    <property type="entry name" value="Aldehyde oxidase/xanthine dehydrogenase, molybdopterin binding domain"/>
    <property type="match status" value="4"/>
</dbReference>
<dbReference type="PROSITE" id="PS51318">
    <property type="entry name" value="TAT"/>
    <property type="match status" value="1"/>
</dbReference>